<name>A0ABX0DI35_9MICC</name>
<evidence type="ECO:0000256" key="2">
    <source>
        <dbReference type="ARBA" id="ARBA00012438"/>
    </source>
</evidence>
<evidence type="ECO:0000256" key="5">
    <source>
        <dbReference type="ARBA" id="ARBA00022777"/>
    </source>
</evidence>
<comment type="caution">
    <text evidence="9">The sequence shown here is derived from an EMBL/GenBank/DDBJ whole genome shotgun (WGS) entry which is preliminary data.</text>
</comment>
<evidence type="ECO:0000256" key="6">
    <source>
        <dbReference type="ARBA" id="ARBA00023012"/>
    </source>
</evidence>
<dbReference type="PANTHER" id="PTHR45453">
    <property type="entry name" value="PHOSPHATE REGULON SENSOR PROTEIN PHOR"/>
    <property type="match status" value="1"/>
</dbReference>
<feature type="domain" description="Histidine kinase" evidence="8">
    <location>
        <begin position="152"/>
        <end position="380"/>
    </location>
</feature>
<reference evidence="9 10" key="1">
    <citation type="submission" date="2020-02" db="EMBL/GenBank/DDBJ databases">
        <title>Genome sequence of the type strain DSM 27180 of Arthrobacter silviterrae.</title>
        <authorList>
            <person name="Gao J."/>
            <person name="Sun J."/>
        </authorList>
    </citation>
    <scope>NUCLEOTIDE SEQUENCE [LARGE SCALE GENOMIC DNA]</scope>
    <source>
        <strain evidence="9 10">DSM 27180</strain>
    </source>
</reference>
<keyword evidence="10" id="KW-1185">Reference proteome</keyword>
<dbReference type="SMART" id="SM00387">
    <property type="entry name" value="HATPase_c"/>
    <property type="match status" value="1"/>
</dbReference>
<evidence type="ECO:0000256" key="7">
    <source>
        <dbReference type="ARBA" id="ARBA00039401"/>
    </source>
</evidence>
<dbReference type="EMBL" id="JAAKZI010000017">
    <property type="protein sequence ID" value="NGN83943.1"/>
    <property type="molecule type" value="Genomic_DNA"/>
</dbReference>
<comment type="catalytic activity">
    <reaction evidence="1">
        <text>ATP + protein L-histidine = ADP + protein N-phospho-L-histidine.</text>
        <dbReference type="EC" id="2.7.13.3"/>
    </reaction>
</comment>
<keyword evidence="6" id="KW-0902">Two-component regulatory system</keyword>
<dbReference type="Gene3D" id="3.30.565.10">
    <property type="entry name" value="Histidine kinase-like ATPase, C-terminal domain"/>
    <property type="match status" value="1"/>
</dbReference>
<evidence type="ECO:0000256" key="3">
    <source>
        <dbReference type="ARBA" id="ARBA00022553"/>
    </source>
</evidence>
<dbReference type="Pfam" id="PF02518">
    <property type="entry name" value="HATPase_c"/>
    <property type="match status" value="1"/>
</dbReference>
<evidence type="ECO:0000313" key="10">
    <source>
        <dbReference type="Proteomes" id="UP000479226"/>
    </source>
</evidence>
<sequence length="380" mass="42881">MNASPWSLFPYPTIADGHFSDGSILAVHPDCIQCPQRYCLTDRDAQIGELKICRYGLSYARVDDERIVLGVVSADTDNMSPRARKRNRKEPARRVRPMEVKGAIGRARDLGPGVVDDFVTMKSILIDEAKNDPEFQKSIAAQFRGEYEDSLNQSHDFLQLMNLVRGNAENLLHERYPGLVAEDAADQWREVGSIYFATLLMRMKMDSLLYLHEINRVHGGERRFDVHPFVLKYVRIYDWQAKQKNLRIVVAGKCHARIKYNSDAVGSVVQGLLDNMVKYAPPGSTATIVFDEAVDDVRLTFESLGPRIEIDERIQIFMPKYRARAARQAEAEGQGIGLAAVKQVSDALSLGIEVEQSDLEDGNYPARYVTKFTINLRVAN</sequence>
<dbReference type="SUPFAM" id="SSF55874">
    <property type="entry name" value="ATPase domain of HSP90 chaperone/DNA topoisomerase II/histidine kinase"/>
    <property type="match status" value="1"/>
</dbReference>
<dbReference type="InterPro" id="IPR005467">
    <property type="entry name" value="His_kinase_dom"/>
</dbReference>
<keyword evidence="3" id="KW-0597">Phosphoprotein</keyword>
<keyword evidence="4" id="KW-0808">Transferase</keyword>
<dbReference type="InterPro" id="IPR036890">
    <property type="entry name" value="HATPase_C_sf"/>
</dbReference>
<dbReference type="PANTHER" id="PTHR45453:SF1">
    <property type="entry name" value="PHOSPHATE REGULON SENSOR PROTEIN PHOR"/>
    <property type="match status" value="1"/>
</dbReference>
<protein>
    <recommendedName>
        <fullName evidence="7">Sensor-like histidine kinase SenX3</fullName>
        <ecNumber evidence="2">2.7.13.3</ecNumber>
    </recommendedName>
</protein>
<evidence type="ECO:0000259" key="8">
    <source>
        <dbReference type="PROSITE" id="PS50109"/>
    </source>
</evidence>
<evidence type="ECO:0000313" key="9">
    <source>
        <dbReference type="EMBL" id="NGN83943.1"/>
    </source>
</evidence>
<dbReference type="Proteomes" id="UP000479226">
    <property type="component" value="Unassembled WGS sequence"/>
</dbReference>
<dbReference type="InterPro" id="IPR050351">
    <property type="entry name" value="BphY/WalK/GraS-like"/>
</dbReference>
<accession>A0ABX0DI35</accession>
<dbReference type="EC" id="2.7.13.3" evidence="2"/>
<dbReference type="PROSITE" id="PS50109">
    <property type="entry name" value="HIS_KIN"/>
    <property type="match status" value="1"/>
</dbReference>
<evidence type="ECO:0000256" key="1">
    <source>
        <dbReference type="ARBA" id="ARBA00000085"/>
    </source>
</evidence>
<evidence type="ECO:0000256" key="4">
    <source>
        <dbReference type="ARBA" id="ARBA00022679"/>
    </source>
</evidence>
<dbReference type="GO" id="GO:0016301">
    <property type="term" value="F:kinase activity"/>
    <property type="evidence" value="ECO:0007669"/>
    <property type="project" value="UniProtKB-KW"/>
</dbReference>
<organism evidence="9 10">
    <name type="scientific">Arthrobacter silviterrae</name>
    <dbReference type="NCBI Taxonomy" id="2026658"/>
    <lineage>
        <taxon>Bacteria</taxon>
        <taxon>Bacillati</taxon>
        <taxon>Actinomycetota</taxon>
        <taxon>Actinomycetes</taxon>
        <taxon>Micrococcales</taxon>
        <taxon>Micrococcaceae</taxon>
        <taxon>Arthrobacter</taxon>
    </lineage>
</organism>
<dbReference type="RefSeq" id="WP_165182175.1">
    <property type="nucleotide sequence ID" value="NZ_JAAKZI010000017.1"/>
</dbReference>
<dbReference type="InterPro" id="IPR003594">
    <property type="entry name" value="HATPase_dom"/>
</dbReference>
<gene>
    <name evidence="9" type="ORF">G6N77_10790</name>
</gene>
<proteinExistence type="predicted"/>
<keyword evidence="5 9" id="KW-0418">Kinase</keyword>